<evidence type="ECO:0000313" key="3">
    <source>
        <dbReference type="Proteomes" id="UP000255295"/>
    </source>
</evidence>
<reference evidence="2 3" key="1">
    <citation type="submission" date="2018-06" db="EMBL/GenBank/DDBJ databases">
        <authorList>
            <consortium name="Pathogen Informatics"/>
            <person name="Doyle S."/>
        </authorList>
    </citation>
    <scope>NUCLEOTIDE SEQUENCE [LARGE SCALE GENOMIC DNA]</scope>
    <source>
        <strain evidence="2 3">NCTC10338</strain>
    </source>
</reference>
<feature type="transmembrane region" description="Helical" evidence="1">
    <location>
        <begin position="35"/>
        <end position="56"/>
    </location>
</feature>
<keyword evidence="1" id="KW-0812">Transmembrane</keyword>
<keyword evidence="1" id="KW-1133">Transmembrane helix</keyword>
<gene>
    <name evidence="2" type="ORF">NCTC10338_01626</name>
</gene>
<evidence type="ECO:0000256" key="1">
    <source>
        <dbReference type="SAM" id="Phobius"/>
    </source>
</evidence>
<dbReference type="AlphaFoldDB" id="A0AAJ5D9H1"/>
<proteinExistence type="predicted"/>
<comment type="caution">
    <text evidence="2">The sequence shown here is derived from an EMBL/GenBank/DDBJ whole genome shotgun (WGS) entry which is preliminary data.</text>
</comment>
<protein>
    <submittedName>
        <fullName evidence="2">Uncharacterized protein</fullName>
    </submittedName>
</protein>
<organism evidence="2 3">
    <name type="scientific">Lysinibacillus sphaericus</name>
    <name type="common">Bacillus sphaericus</name>
    <dbReference type="NCBI Taxonomy" id="1421"/>
    <lineage>
        <taxon>Bacteria</taxon>
        <taxon>Bacillati</taxon>
        <taxon>Bacillota</taxon>
        <taxon>Bacilli</taxon>
        <taxon>Bacillales</taxon>
        <taxon>Bacillaceae</taxon>
        <taxon>Lysinibacillus</taxon>
    </lineage>
</organism>
<dbReference type="Proteomes" id="UP000255295">
    <property type="component" value="Unassembled WGS sequence"/>
</dbReference>
<name>A0AAJ5D9H1_LYSSH</name>
<dbReference type="EMBL" id="UFSZ01000001">
    <property type="protein sequence ID" value="SUV16546.1"/>
    <property type="molecule type" value="Genomic_DNA"/>
</dbReference>
<accession>A0AAJ5D9H1</accession>
<evidence type="ECO:0000313" key="2">
    <source>
        <dbReference type="EMBL" id="SUV16546.1"/>
    </source>
</evidence>
<keyword evidence="1" id="KW-0472">Membrane</keyword>
<sequence length="62" mass="7306">MKNKKAIHFILVTLIIFGVLSFSLIEIFNQVQNGYFPRATTIILFLFATFTLYILYFGRNKR</sequence>
<feature type="transmembrane region" description="Helical" evidence="1">
    <location>
        <begin position="7"/>
        <end position="29"/>
    </location>
</feature>